<name>A0A543GI40_9PSEU</name>
<reference evidence="2 3" key="1">
    <citation type="submission" date="2019-06" db="EMBL/GenBank/DDBJ databases">
        <title>Sequencing the genomes of 1000 actinobacteria strains.</title>
        <authorList>
            <person name="Klenk H.-P."/>
        </authorList>
    </citation>
    <scope>NUCLEOTIDE SEQUENCE [LARGE SCALE GENOMIC DNA]</scope>
    <source>
        <strain evidence="2 3">DSM 45511</strain>
    </source>
</reference>
<evidence type="ECO:0000313" key="3">
    <source>
        <dbReference type="Proteomes" id="UP000319818"/>
    </source>
</evidence>
<evidence type="ECO:0000313" key="2">
    <source>
        <dbReference type="EMBL" id="TQM45743.1"/>
    </source>
</evidence>
<accession>A0A543GI40</accession>
<protein>
    <submittedName>
        <fullName evidence="2">Uncharacterized protein</fullName>
    </submittedName>
</protein>
<sequence>MPAAGPVPPATLLDELPFLLAVVGYTWWTVRAAARRPGAGTSPPRPTSVPGGQG</sequence>
<keyword evidence="3" id="KW-1185">Reference proteome</keyword>
<organism evidence="2 3">
    <name type="scientific">Pseudonocardia cypriaca</name>
    <dbReference type="NCBI Taxonomy" id="882449"/>
    <lineage>
        <taxon>Bacteria</taxon>
        <taxon>Bacillati</taxon>
        <taxon>Actinomycetota</taxon>
        <taxon>Actinomycetes</taxon>
        <taxon>Pseudonocardiales</taxon>
        <taxon>Pseudonocardiaceae</taxon>
        <taxon>Pseudonocardia</taxon>
    </lineage>
</organism>
<feature type="region of interest" description="Disordered" evidence="1">
    <location>
        <begin position="35"/>
        <end position="54"/>
    </location>
</feature>
<dbReference type="EMBL" id="VFPH01000001">
    <property type="protein sequence ID" value="TQM45743.1"/>
    <property type="molecule type" value="Genomic_DNA"/>
</dbReference>
<dbReference type="AlphaFoldDB" id="A0A543GI40"/>
<comment type="caution">
    <text evidence="2">The sequence shown here is derived from an EMBL/GenBank/DDBJ whole genome shotgun (WGS) entry which is preliminary data.</text>
</comment>
<dbReference type="Proteomes" id="UP000319818">
    <property type="component" value="Unassembled WGS sequence"/>
</dbReference>
<gene>
    <name evidence="2" type="ORF">FB388_3143</name>
</gene>
<proteinExistence type="predicted"/>
<dbReference type="RefSeq" id="WP_170225621.1">
    <property type="nucleotide sequence ID" value="NZ_VFPH01000001.1"/>
</dbReference>
<evidence type="ECO:0000256" key="1">
    <source>
        <dbReference type="SAM" id="MobiDB-lite"/>
    </source>
</evidence>